<dbReference type="EMBL" id="QFWT01000004">
    <property type="protein sequence ID" value="PWI33512.1"/>
    <property type="molecule type" value="Genomic_DNA"/>
</dbReference>
<dbReference type="GO" id="GO:0030288">
    <property type="term" value="C:outer membrane-bounded periplasmic space"/>
    <property type="evidence" value="ECO:0007669"/>
    <property type="project" value="TreeGrafter"/>
</dbReference>
<dbReference type="GO" id="GO:0015221">
    <property type="term" value="F:lipopolysaccharide transmembrane transporter activity"/>
    <property type="evidence" value="ECO:0007669"/>
    <property type="project" value="InterPro"/>
</dbReference>
<dbReference type="RefSeq" id="WP_109319503.1">
    <property type="nucleotide sequence ID" value="NZ_QFWT01000004.1"/>
</dbReference>
<dbReference type="GO" id="GO:0043165">
    <property type="term" value="P:Gram-negative-bacterium-type cell outer membrane assembly"/>
    <property type="evidence" value="ECO:0007669"/>
    <property type="project" value="UniProtKB-UniRule"/>
</dbReference>
<dbReference type="Proteomes" id="UP000245362">
    <property type="component" value="Unassembled WGS sequence"/>
</dbReference>
<evidence type="ECO:0000256" key="5">
    <source>
        <dbReference type="ARBA" id="ARBA00023136"/>
    </source>
</evidence>
<dbReference type="PANTHER" id="PTHR37481:SF1">
    <property type="entry name" value="LIPOPOLYSACCHARIDE EXPORT SYSTEM PROTEIN LPTC"/>
    <property type="match status" value="1"/>
</dbReference>
<comment type="similarity">
    <text evidence="6 7">Belongs to the LptC family.</text>
</comment>
<name>A0A2U3B9Q0_9VIBR</name>
<feature type="transmembrane region" description="Helical" evidence="6">
    <location>
        <begin position="6"/>
        <end position="23"/>
    </location>
</feature>
<evidence type="ECO:0000256" key="7">
    <source>
        <dbReference type="PIRNR" id="PIRNR028513"/>
    </source>
</evidence>
<dbReference type="AlphaFoldDB" id="A0A2U3B9Q0"/>
<dbReference type="NCBIfam" id="TIGR04409">
    <property type="entry name" value="LptC_YrbK"/>
    <property type="match status" value="1"/>
</dbReference>
<dbReference type="Pfam" id="PF06835">
    <property type="entry name" value="LptC"/>
    <property type="match status" value="1"/>
</dbReference>
<dbReference type="PIRSF" id="PIRSF028513">
    <property type="entry name" value="LptC"/>
    <property type="match status" value="1"/>
</dbReference>
<keyword evidence="2 6" id="KW-0997">Cell inner membrane</keyword>
<accession>A0A2U3B9Q0</accession>
<evidence type="ECO:0000256" key="3">
    <source>
        <dbReference type="ARBA" id="ARBA00022692"/>
    </source>
</evidence>
<proteinExistence type="inferred from homology"/>
<protein>
    <recommendedName>
        <fullName evidence="6 7">Lipopolysaccharide export system protein LptC</fullName>
    </recommendedName>
</protein>
<comment type="caution">
    <text evidence="8">The sequence shown here is derived from an EMBL/GenBank/DDBJ whole genome shotgun (WGS) entry which is preliminary data.</text>
</comment>
<dbReference type="OrthoDB" id="5659892at2"/>
<dbReference type="Gene3D" id="2.60.450.10">
    <property type="entry name" value="Lipopolysaccharide (LPS) transport protein A like domain"/>
    <property type="match status" value="1"/>
</dbReference>
<dbReference type="PANTHER" id="PTHR37481">
    <property type="entry name" value="LIPOPOLYSACCHARIDE EXPORT SYSTEM PROTEIN LPTC"/>
    <property type="match status" value="1"/>
</dbReference>
<gene>
    <name evidence="6 8" type="primary">lptC</name>
    <name evidence="8" type="ORF">DI392_08560</name>
</gene>
<dbReference type="InterPro" id="IPR010664">
    <property type="entry name" value="LipoPS_assembly_LptC-rel"/>
</dbReference>
<keyword evidence="1 6" id="KW-1003">Cell membrane</keyword>
<keyword evidence="3 6" id="KW-0812">Transmembrane</keyword>
<evidence type="ECO:0000256" key="6">
    <source>
        <dbReference type="HAMAP-Rule" id="MF_01915"/>
    </source>
</evidence>
<keyword evidence="5 6" id="KW-0472">Membrane</keyword>
<evidence type="ECO:0000256" key="4">
    <source>
        <dbReference type="ARBA" id="ARBA00022989"/>
    </source>
</evidence>
<comment type="function">
    <text evidence="7">Required for the translocation of lipopolysaccharide (LPS) from the inner membrane to the outer membrane.</text>
</comment>
<sequence length="187" mass="21232">MSFKRIIYLILMIVAGYSVYYLYNGQSEELVQVPSSSELPALSGHDIENITYNEDGIRSYRVVSKLLEHYAKSGDTVFEFPALSVYRDGQTEEWRITADHGVLDKNQILTLYGNVLAENLLPEASFDTMATEKLLIHLTNRNFWADSQVLLAGPDFETKGQKMKGNFSDNTATLYDRVQGRYETLTP</sequence>
<keyword evidence="4 6" id="KW-1133">Transmembrane helix</keyword>
<keyword evidence="9" id="KW-1185">Reference proteome</keyword>
<dbReference type="GO" id="GO:0005886">
    <property type="term" value="C:plasma membrane"/>
    <property type="evidence" value="ECO:0007669"/>
    <property type="project" value="UniProtKB-SubCell"/>
</dbReference>
<dbReference type="GO" id="GO:0017089">
    <property type="term" value="F:glycolipid transfer activity"/>
    <property type="evidence" value="ECO:0007669"/>
    <property type="project" value="TreeGrafter"/>
</dbReference>
<reference evidence="8 9" key="1">
    <citation type="submission" date="2018-05" db="EMBL/GenBank/DDBJ databases">
        <title>Vibrio limimaris sp. nov., isolated from marine sediment.</title>
        <authorList>
            <person name="Li C.-M."/>
        </authorList>
    </citation>
    <scope>NUCLEOTIDE SEQUENCE [LARGE SCALE GENOMIC DNA]</scope>
    <source>
        <strain evidence="8 9">E4404</strain>
    </source>
</reference>
<evidence type="ECO:0000256" key="2">
    <source>
        <dbReference type="ARBA" id="ARBA00022519"/>
    </source>
</evidence>
<comment type="subcellular location">
    <subcellularLocation>
        <location evidence="6">Cell inner membrane</location>
        <topology evidence="6">Single-pass membrane protein</topology>
    </subcellularLocation>
</comment>
<dbReference type="InterPro" id="IPR052363">
    <property type="entry name" value="LPS_export_LptC"/>
</dbReference>
<dbReference type="InterPro" id="IPR026265">
    <property type="entry name" value="LptC"/>
</dbReference>
<dbReference type="HAMAP" id="MF_01915">
    <property type="entry name" value="LPS_assembly_LptC"/>
    <property type="match status" value="1"/>
</dbReference>
<comment type="subunit">
    <text evidence="6">Component of the lipopolysaccharide transport and assembly complex. Interacts with LptA and the LptBFG transporter complex.</text>
</comment>
<comment type="function">
    <text evidence="6">Involved in the assembly of lipopolysaccharide (LPS). Required for the translocation of LPS from the inner membrane to the outer membrane. Facilitates the transfer of LPS from the inner membrane to the periplasmic protein LptA. Could be a docking site for LptA.</text>
</comment>
<organism evidence="8 9">
    <name type="scientific">Vibrio albus</name>
    <dbReference type="NCBI Taxonomy" id="2200953"/>
    <lineage>
        <taxon>Bacteria</taxon>
        <taxon>Pseudomonadati</taxon>
        <taxon>Pseudomonadota</taxon>
        <taxon>Gammaproteobacteria</taxon>
        <taxon>Vibrionales</taxon>
        <taxon>Vibrionaceae</taxon>
        <taxon>Vibrio</taxon>
    </lineage>
</organism>
<evidence type="ECO:0000313" key="9">
    <source>
        <dbReference type="Proteomes" id="UP000245362"/>
    </source>
</evidence>
<evidence type="ECO:0000313" key="8">
    <source>
        <dbReference type="EMBL" id="PWI33512.1"/>
    </source>
</evidence>
<evidence type="ECO:0000256" key="1">
    <source>
        <dbReference type="ARBA" id="ARBA00022475"/>
    </source>
</evidence>